<dbReference type="EMBL" id="VIGB01000003">
    <property type="protein sequence ID" value="TQF03933.1"/>
    <property type="molecule type" value="Genomic_DNA"/>
</dbReference>
<dbReference type="AlphaFoldDB" id="A0A540W4N7"/>
<comment type="caution">
    <text evidence="1">The sequence shown here is derived from an EMBL/GenBank/DDBJ whole genome shotgun (WGS) entry which is preliminary data.</text>
</comment>
<dbReference type="OrthoDB" id="3627708at2"/>
<sequence>MVFDINAARAQRLEAHGASFEFTIDGETFALPTELDVSALSSMKTLDQSDLKGVLGVVMGDAAAVERLFTHKLSVQDIRALLDAWRAETGASVGEGSPSAS</sequence>
<keyword evidence="2" id="KW-1185">Reference proteome</keyword>
<dbReference type="Proteomes" id="UP000319103">
    <property type="component" value="Unassembled WGS sequence"/>
</dbReference>
<name>A0A540W4N7_9ACTN</name>
<reference evidence="1 2" key="1">
    <citation type="submission" date="2019-06" db="EMBL/GenBank/DDBJ databases">
        <title>Description of Kitasatospora acidophila sp. nov. isolated from pine grove soil, and reclassification of Streptomyces novaecaesareae to Kitasatospora novaeceasareae comb. nov.</title>
        <authorList>
            <person name="Kim M.J."/>
        </authorList>
    </citation>
    <scope>NUCLEOTIDE SEQUENCE [LARGE SCALE GENOMIC DNA]</scope>
    <source>
        <strain evidence="1 2">MMS16-CNU292</strain>
    </source>
</reference>
<protein>
    <recommendedName>
        <fullName evidence="3">Tail assembly chaperone</fullName>
    </recommendedName>
</protein>
<evidence type="ECO:0008006" key="3">
    <source>
        <dbReference type="Google" id="ProtNLM"/>
    </source>
</evidence>
<accession>A0A540W4N7</accession>
<organism evidence="1 2">
    <name type="scientific">Kitasatospora acidiphila</name>
    <dbReference type="NCBI Taxonomy" id="2567942"/>
    <lineage>
        <taxon>Bacteria</taxon>
        <taxon>Bacillati</taxon>
        <taxon>Actinomycetota</taxon>
        <taxon>Actinomycetes</taxon>
        <taxon>Kitasatosporales</taxon>
        <taxon>Streptomycetaceae</taxon>
        <taxon>Kitasatospora</taxon>
    </lineage>
</organism>
<gene>
    <name evidence="1" type="ORF">E6W39_18965</name>
</gene>
<evidence type="ECO:0000313" key="2">
    <source>
        <dbReference type="Proteomes" id="UP000319103"/>
    </source>
</evidence>
<dbReference type="RefSeq" id="WP_141634533.1">
    <property type="nucleotide sequence ID" value="NZ_VIGB01000003.1"/>
</dbReference>
<proteinExistence type="predicted"/>
<evidence type="ECO:0000313" key="1">
    <source>
        <dbReference type="EMBL" id="TQF03933.1"/>
    </source>
</evidence>